<keyword evidence="3" id="KW-1185">Reference proteome</keyword>
<gene>
    <name evidence="2" type="ORF">PECUL_23A017994</name>
</gene>
<feature type="non-terminal residue" evidence="2">
    <location>
        <position position="1"/>
    </location>
</feature>
<evidence type="ECO:0000313" key="2">
    <source>
        <dbReference type="EMBL" id="CAH2297015.1"/>
    </source>
</evidence>
<dbReference type="AlphaFoldDB" id="A0AAD1SC04"/>
<proteinExistence type="predicted"/>
<reference evidence="2" key="1">
    <citation type="submission" date="2022-03" db="EMBL/GenBank/DDBJ databases">
        <authorList>
            <person name="Alioto T."/>
            <person name="Alioto T."/>
            <person name="Gomez Garrido J."/>
        </authorList>
    </citation>
    <scope>NUCLEOTIDE SEQUENCE</scope>
</reference>
<evidence type="ECO:0000256" key="1">
    <source>
        <dbReference type="SAM" id="MobiDB-lite"/>
    </source>
</evidence>
<sequence>LAWPAEVHCYKAHTGVLQAPHGSTRRSAKPGTHYIGRFTWSPGDIPHSEYPPPVTYHGGLKRIQPPYLPATAWRAQINPSPPPTQQQHGGLNGSTPTTTGAQQSYTKERGNTTHTLLVFTGNVTLDRNSHHPSVGVPNLALKHIPVILPQKSLNTSPPTKGLTYPSEGKSLTRLELPLQVQ</sequence>
<accession>A0AAD1SC04</accession>
<feature type="compositionally biased region" description="Polar residues" evidence="1">
    <location>
        <begin position="85"/>
        <end position="105"/>
    </location>
</feature>
<dbReference type="Proteomes" id="UP001295444">
    <property type="component" value="Chromosome 05"/>
</dbReference>
<evidence type="ECO:0000313" key="3">
    <source>
        <dbReference type="Proteomes" id="UP001295444"/>
    </source>
</evidence>
<feature type="region of interest" description="Disordered" evidence="1">
    <location>
        <begin position="73"/>
        <end position="111"/>
    </location>
</feature>
<name>A0AAD1SC04_PELCU</name>
<organism evidence="2 3">
    <name type="scientific">Pelobates cultripes</name>
    <name type="common">Western spadefoot toad</name>
    <dbReference type="NCBI Taxonomy" id="61616"/>
    <lineage>
        <taxon>Eukaryota</taxon>
        <taxon>Metazoa</taxon>
        <taxon>Chordata</taxon>
        <taxon>Craniata</taxon>
        <taxon>Vertebrata</taxon>
        <taxon>Euteleostomi</taxon>
        <taxon>Amphibia</taxon>
        <taxon>Batrachia</taxon>
        <taxon>Anura</taxon>
        <taxon>Pelobatoidea</taxon>
        <taxon>Pelobatidae</taxon>
        <taxon>Pelobates</taxon>
    </lineage>
</organism>
<feature type="non-terminal residue" evidence="2">
    <location>
        <position position="181"/>
    </location>
</feature>
<dbReference type="EMBL" id="OW240916">
    <property type="protein sequence ID" value="CAH2297015.1"/>
    <property type="molecule type" value="Genomic_DNA"/>
</dbReference>
<protein>
    <submittedName>
        <fullName evidence="2">Uncharacterized protein</fullName>
    </submittedName>
</protein>